<evidence type="ECO:0000313" key="2">
    <source>
        <dbReference type="Proteomes" id="UP000838763"/>
    </source>
</evidence>
<dbReference type="GO" id="GO:0009116">
    <property type="term" value="P:nucleoside metabolic process"/>
    <property type="evidence" value="ECO:0007669"/>
    <property type="project" value="InterPro"/>
</dbReference>
<dbReference type="Proteomes" id="UP000838763">
    <property type="component" value="Unassembled WGS sequence"/>
</dbReference>
<organism evidence="1 2">
    <name type="scientific">Parascedosporium putredinis</name>
    <dbReference type="NCBI Taxonomy" id="1442378"/>
    <lineage>
        <taxon>Eukaryota</taxon>
        <taxon>Fungi</taxon>
        <taxon>Dikarya</taxon>
        <taxon>Ascomycota</taxon>
        <taxon>Pezizomycotina</taxon>
        <taxon>Sordariomycetes</taxon>
        <taxon>Hypocreomycetidae</taxon>
        <taxon>Microascales</taxon>
        <taxon>Microascaceae</taxon>
        <taxon>Parascedosporium</taxon>
    </lineage>
</organism>
<name>A0A9P1MFP0_9PEZI</name>
<dbReference type="AlphaFoldDB" id="A0A9P1MFP0"/>
<reference evidence="1" key="1">
    <citation type="submission" date="2022-11" db="EMBL/GenBank/DDBJ databases">
        <authorList>
            <person name="Scott C."/>
            <person name="Bruce N."/>
        </authorList>
    </citation>
    <scope>NUCLEOTIDE SEQUENCE</scope>
</reference>
<keyword evidence="2" id="KW-1185">Reference proteome</keyword>
<dbReference type="GO" id="GO:0003824">
    <property type="term" value="F:catalytic activity"/>
    <property type="evidence" value="ECO:0007669"/>
    <property type="project" value="InterPro"/>
</dbReference>
<proteinExistence type="predicted"/>
<evidence type="ECO:0000313" key="1">
    <source>
        <dbReference type="EMBL" id="CAI4218983.1"/>
    </source>
</evidence>
<protein>
    <submittedName>
        <fullName evidence="1">Uncharacterized protein</fullName>
    </submittedName>
</protein>
<comment type="caution">
    <text evidence="1">The sequence shown here is derived from an EMBL/GenBank/DDBJ whole genome shotgun (WGS) entry which is preliminary data.</text>
</comment>
<gene>
    <name evidence="1" type="ORF">PPNO1_LOCUS8555</name>
</gene>
<accession>A0A9P1MFP0</accession>
<dbReference type="Gene3D" id="3.40.50.1580">
    <property type="entry name" value="Nucleoside phosphorylase domain"/>
    <property type="match status" value="1"/>
</dbReference>
<dbReference type="InterPro" id="IPR035994">
    <property type="entry name" value="Nucleoside_phosphorylase_sf"/>
</dbReference>
<sequence length="70" mass="7733">MAGRTLRCDEFKYAIICALHIEFDAVYLALDEEYEAVLGHHDQDRNSYTAGRIGTSNVVVVLVEKGNSSG</sequence>
<dbReference type="OrthoDB" id="20872at2759"/>
<dbReference type="EMBL" id="CALLCH030000019">
    <property type="protein sequence ID" value="CAI4218983.1"/>
    <property type="molecule type" value="Genomic_DNA"/>
</dbReference>